<dbReference type="Pfam" id="PF09860">
    <property type="entry name" value="DUF2087"/>
    <property type="match status" value="1"/>
</dbReference>
<accession>A0ABX9RDU6</accession>
<dbReference type="EMBL" id="RAZS01000003">
    <property type="protein sequence ID" value="RKN21523.1"/>
    <property type="molecule type" value="Genomic_DNA"/>
</dbReference>
<dbReference type="Gene3D" id="1.10.10.10">
    <property type="entry name" value="Winged helix-like DNA-binding domain superfamily/Winged helix DNA-binding domain"/>
    <property type="match status" value="1"/>
</dbReference>
<dbReference type="RefSeq" id="WP_120676807.1">
    <property type="nucleotide sequence ID" value="NZ_RAZS01000003.1"/>
</dbReference>
<evidence type="ECO:0000313" key="2">
    <source>
        <dbReference type="EMBL" id="RKN21523.1"/>
    </source>
</evidence>
<reference evidence="2 3" key="1">
    <citation type="submission" date="2018-09" db="EMBL/GenBank/DDBJ databases">
        <title>Micromonospora sp. nov. MS1-9, isolated from a root of Musa sp.</title>
        <authorList>
            <person name="Kuncharoen N."/>
            <person name="Kudo T."/>
            <person name="Ohkuma M."/>
            <person name="Yuki M."/>
            <person name="Tanasupawat S."/>
        </authorList>
    </citation>
    <scope>NUCLEOTIDE SEQUENCE [LARGE SCALE GENOMIC DNA]</scope>
    <source>
        <strain evidence="2 3">NGC1-4</strain>
    </source>
</reference>
<proteinExistence type="predicted"/>
<dbReference type="InterPro" id="IPR018656">
    <property type="entry name" value="DUF2087"/>
</dbReference>
<keyword evidence="3" id="KW-1185">Reference proteome</keyword>
<dbReference type="InterPro" id="IPR036390">
    <property type="entry name" value="WH_DNA-bd_sf"/>
</dbReference>
<organism evidence="2 3">
    <name type="scientific">Micromonospora musae</name>
    <dbReference type="NCBI Taxonomy" id="1894970"/>
    <lineage>
        <taxon>Bacteria</taxon>
        <taxon>Bacillati</taxon>
        <taxon>Actinomycetota</taxon>
        <taxon>Actinomycetes</taxon>
        <taxon>Micromonosporales</taxon>
        <taxon>Micromonosporaceae</taxon>
        <taxon>Micromonospora</taxon>
    </lineage>
</organism>
<name>A0ABX9RDU6_9ACTN</name>
<dbReference type="InterPro" id="IPR036388">
    <property type="entry name" value="WH-like_DNA-bd_sf"/>
</dbReference>
<dbReference type="Proteomes" id="UP000271548">
    <property type="component" value="Unassembled WGS sequence"/>
</dbReference>
<dbReference type="SUPFAM" id="SSF46785">
    <property type="entry name" value="Winged helix' DNA-binding domain"/>
    <property type="match status" value="1"/>
</dbReference>
<evidence type="ECO:0000259" key="1">
    <source>
        <dbReference type="Pfam" id="PF09860"/>
    </source>
</evidence>
<comment type="caution">
    <text evidence="2">The sequence shown here is derived from an EMBL/GenBank/DDBJ whole genome shotgun (WGS) entry which is preliminary data.</text>
</comment>
<gene>
    <name evidence="2" type="ORF">D7147_11750</name>
</gene>
<evidence type="ECO:0000313" key="3">
    <source>
        <dbReference type="Proteomes" id="UP000271548"/>
    </source>
</evidence>
<sequence>MTAHVLAGALADDVRRRVFAAIALGATDTAQIAERAGVPAREAVTALRRLAAAGLVVDVGGVVTLDEARLRELARTPHPTRPAASREETVLHTFVRDGVLVGLPAQRARRRIVLEHIAQRSFATDTPYPESAVNDALRPWCADGGSDHVTLRRYLVDELLLTRQQGVYHRP</sequence>
<protein>
    <submittedName>
        <fullName evidence="2">DUF2087 domain-containing protein</fullName>
    </submittedName>
</protein>
<feature type="domain" description="DUF2087" evidence="1">
    <location>
        <begin position="100"/>
        <end position="170"/>
    </location>
</feature>